<comment type="caution">
    <text evidence="5">The sequence shown here is derived from an EMBL/GenBank/DDBJ whole genome shotgun (WGS) entry which is preliminary data.</text>
</comment>
<keyword evidence="3" id="KW-0411">Iron-sulfur</keyword>
<reference evidence="5" key="1">
    <citation type="submission" date="2020-07" db="EMBL/GenBank/DDBJ databases">
        <title>Huge and variable diversity of episymbiotic CPR bacteria and DPANN archaea in groundwater ecosystems.</title>
        <authorList>
            <person name="He C.Y."/>
            <person name="Keren R."/>
            <person name="Whittaker M."/>
            <person name="Farag I.F."/>
            <person name="Doudna J."/>
            <person name="Cate J.H.D."/>
            <person name="Banfield J.F."/>
        </authorList>
    </citation>
    <scope>NUCLEOTIDE SEQUENCE</scope>
    <source>
        <strain evidence="5">NC_groundwater_1664_Pr3_B-0.1um_52_9</strain>
    </source>
</reference>
<sequence length="446" mass="49828">MKLEDHPTVKWHRSQVSTAEARTKPAVLDTDYLKELCLKSGADDAGFVDICRPALVEQMPDIEYALPGTKTVVALAFRLHRENIRTMAHSVTNLEFQQTWSHAKHVGRVICKALGSRGVGALNVPAGFPYESDRWPGKMWLTSDKIIAEEASLGRMGLNRLVLHPRFGSFMILGTILLDTEVSRYDEPIEFNPCVQCKLCASVCPVGAIAPDGHFDFFSCYTHNYRERLSGFSDWIETVASAGSRKQYRSKVTDSETVSMWQNLAIGAQTKCDRCVAVCPAGEQGIGEFLEDRKAYVERLLKPFRDRSEVIYAVPGSDAEAHVAAHFPNKTVKRISNGLRPNSVQGFLQSLPLVFQRYRSEGLNATFHFTFTGEESCKGTAVIRDKTLQVHDNHVGESDLHLIADSRTWLRFLAKEKSMLSAIVTGKIRIKGSPRLMKAFARCFPS</sequence>
<evidence type="ECO:0000259" key="4">
    <source>
        <dbReference type="PROSITE" id="PS51379"/>
    </source>
</evidence>
<organism evidence="5 6">
    <name type="scientific">Desulfomonile tiedjei</name>
    <dbReference type="NCBI Taxonomy" id="2358"/>
    <lineage>
        <taxon>Bacteria</taxon>
        <taxon>Pseudomonadati</taxon>
        <taxon>Thermodesulfobacteriota</taxon>
        <taxon>Desulfomonilia</taxon>
        <taxon>Desulfomonilales</taxon>
        <taxon>Desulfomonilaceae</taxon>
        <taxon>Desulfomonile</taxon>
    </lineage>
</organism>
<dbReference type="InterPro" id="IPR017900">
    <property type="entry name" value="4Fe4S_Fe_S_CS"/>
</dbReference>
<dbReference type="PROSITE" id="PS00198">
    <property type="entry name" value="4FE4S_FER_1"/>
    <property type="match status" value="1"/>
</dbReference>
<evidence type="ECO:0000313" key="6">
    <source>
        <dbReference type="Proteomes" id="UP000807825"/>
    </source>
</evidence>
<dbReference type="AlphaFoldDB" id="A0A9D6Z4P3"/>
<dbReference type="InterPro" id="IPR003033">
    <property type="entry name" value="SCP2_sterol-bd_dom"/>
</dbReference>
<protein>
    <submittedName>
        <fullName evidence="5">SCP2 sterol-binding domain-containing protein</fullName>
    </submittedName>
</protein>
<dbReference type="SUPFAM" id="SSF55718">
    <property type="entry name" value="SCP-like"/>
    <property type="match status" value="1"/>
</dbReference>
<dbReference type="Proteomes" id="UP000807825">
    <property type="component" value="Unassembled WGS sequence"/>
</dbReference>
<name>A0A9D6Z4P3_9BACT</name>
<dbReference type="PANTHER" id="PTHR42827:SF1">
    <property type="entry name" value="IRON-SULFUR CLUSTER-BINDING PROTEIN"/>
    <property type="match status" value="1"/>
</dbReference>
<keyword evidence="1" id="KW-0479">Metal-binding</keyword>
<evidence type="ECO:0000256" key="1">
    <source>
        <dbReference type="ARBA" id="ARBA00022723"/>
    </source>
</evidence>
<accession>A0A9D6Z4P3</accession>
<gene>
    <name evidence="5" type="ORF">HY912_16780</name>
</gene>
<dbReference type="PROSITE" id="PS51379">
    <property type="entry name" value="4FE4S_FER_2"/>
    <property type="match status" value="1"/>
</dbReference>
<dbReference type="GO" id="GO:0046872">
    <property type="term" value="F:metal ion binding"/>
    <property type="evidence" value="ECO:0007669"/>
    <property type="project" value="UniProtKB-KW"/>
</dbReference>
<keyword evidence="2" id="KW-0408">Iron</keyword>
<dbReference type="SUPFAM" id="SSF46548">
    <property type="entry name" value="alpha-helical ferredoxin"/>
    <property type="match status" value="1"/>
</dbReference>
<dbReference type="Pfam" id="PF02036">
    <property type="entry name" value="SCP2"/>
    <property type="match status" value="1"/>
</dbReference>
<dbReference type="PANTHER" id="PTHR42827">
    <property type="entry name" value="IRON-SULFUR CLUSTER-BINDING PROTEIN-RELATED"/>
    <property type="match status" value="1"/>
</dbReference>
<dbReference type="Pfam" id="PF00037">
    <property type="entry name" value="Fer4"/>
    <property type="match status" value="1"/>
</dbReference>
<feature type="domain" description="4Fe-4S ferredoxin-type" evidence="4">
    <location>
        <begin position="187"/>
        <end position="214"/>
    </location>
</feature>
<dbReference type="InterPro" id="IPR017896">
    <property type="entry name" value="4Fe4S_Fe-S-bd"/>
</dbReference>
<evidence type="ECO:0000256" key="2">
    <source>
        <dbReference type="ARBA" id="ARBA00023004"/>
    </source>
</evidence>
<evidence type="ECO:0000256" key="3">
    <source>
        <dbReference type="ARBA" id="ARBA00023014"/>
    </source>
</evidence>
<dbReference type="InterPro" id="IPR036527">
    <property type="entry name" value="SCP2_sterol-bd_dom_sf"/>
</dbReference>
<evidence type="ECO:0000313" key="5">
    <source>
        <dbReference type="EMBL" id="MBI5251145.1"/>
    </source>
</evidence>
<dbReference type="EMBL" id="JACRDE010000436">
    <property type="protein sequence ID" value="MBI5251145.1"/>
    <property type="molecule type" value="Genomic_DNA"/>
</dbReference>
<dbReference type="Gene3D" id="3.30.1050.10">
    <property type="entry name" value="SCP2 sterol-binding domain"/>
    <property type="match status" value="1"/>
</dbReference>
<proteinExistence type="predicted"/>
<dbReference type="GO" id="GO:0051536">
    <property type="term" value="F:iron-sulfur cluster binding"/>
    <property type="evidence" value="ECO:0007669"/>
    <property type="project" value="UniProtKB-KW"/>
</dbReference>